<evidence type="ECO:0000313" key="2">
    <source>
        <dbReference type="EMBL" id="KAG0714051.1"/>
    </source>
</evidence>
<keyword evidence="3" id="KW-1185">Reference proteome</keyword>
<dbReference type="EMBL" id="JACEEZ010020842">
    <property type="protein sequence ID" value="KAG0714051.1"/>
    <property type="molecule type" value="Genomic_DNA"/>
</dbReference>
<protein>
    <submittedName>
        <fullName evidence="2">Uncharacterized protein</fullName>
    </submittedName>
</protein>
<reference evidence="2" key="1">
    <citation type="submission" date="2020-07" db="EMBL/GenBank/DDBJ databases">
        <title>The High-quality genome of the commercially important snow crab, Chionoecetes opilio.</title>
        <authorList>
            <person name="Jeong J.-H."/>
            <person name="Ryu S."/>
        </authorList>
    </citation>
    <scope>NUCLEOTIDE SEQUENCE</scope>
    <source>
        <strain evidence="2">MADBK_172401_WGS</strain>
        <tissue evidence="2">Digestive gland</tissue>
    </source>
</reference>
<evidence type="ECO:0000313" key="3">
    <source>
        <dbReference type="Proteomes" id="UP000770661"/>
    </source>
</evidence>
<dbReference type="Proteomes" id="UP000770661">
    <property type="component" value="Unassembled WGS sequence"/>
</dbReference>
<proteinExistence type="predicted"/>
<dbReference type="AlphaFoldDB" id="A0A8J4XSF3"/>
<evidence type="ECO:0000256" key="1">
    <source>
        <dbReference type="SAM" id="MobiDB-lite"/>
    </source>
</evidence>
<name>A0A8J4XSF3_CHIOP</name>
<comment type="caution">
    <text evidence="2">The sequence shown here is derived from an EMBL/GenBank/DDBJ whole genome shotgun (WGS) entry which is preliminary data.</text>
</comment>
<feature type="region of interest" description="Disordered" evidence="1">
    <location>
        <begin position="140"/>
        <end position="165"/>
    </location>
</feature>
<sequence length="165" mass="17644">MTRRRPTRRSSRRRRRRRPTTWWCARAGWSGGETLAAKGEPASKKNLSSGLGGQRDATTVGVCGGITAPYLHHITSDEHGPASVTTRVLPDPDTGHQGATGQGILPPCSPCTQSEPRQAHHCCGHSAGSCRVPGSLFLGRNTSPVTVDGRRPSSPADNLMHHAVR</sequence>
<gene>
    <name evidence="2" type="ORF">GWK47_014881</name>
</gene>
<organism evidence="2 3">
    <name type="scientific">Chionoecetes opilio</name>
    <name type="common">Atlantic snow crab</name>
    <name type="synonym">Cancer opilio</name>
    <dbReference type="NCBI Taxonomy" id="41210"/>
    <lineage>
        <taxon>Eukaryota</taxon>
        <taxon>Metazoa</taxon>
        <taxon>Ecdysozoa</taxon>
        <taxon>Arthropoda</taxon>
        <taxon>Crustacea</taxon>
        <taxon>Multicrustacea</taxon>
        <taxon>Malacostraca</taxon>
        <taxon>Eumalacostraca</taxon>
        <taxon>Eucarida</taxon>
        <taxon>Decapoda</taxon>
        <taxon>Pleocyemata</taxon>
        <taxon>Brachyura</taxon>
        <taxon>Eubrachyura</taxon>
        <taxon>Majoidea</taxon>
        <taxon>Majidae</taxon>
        <taxon>Chionoecetes</taxon>
    </lineage>
</organism>
<accession>A0A8J4XSF3</accession>